<name>A0A5J4V8T4_9EUKA</name>
<sequence>WHRGDNTVGNNRFEDDVHVIGMELNMHEGTLHFFCCGEQQKVFIEGIREPVLFYGYIFYRGTSMTVLRLSKLSAPTVAQLKGEKAVRW</sequence>
<dbReference type="EMBL" id="SNRW01008883">
    <property type="protein sequence ID" value="KAA6378844.1"/>
    <property type="molecule type" value="Genomic_DNA"/>
</dbReference>
<feature type="non-terminal residue" evidence="1">
    <location>
        <position position="1"/>
    </location>
</feature>
<evidence type="ECO:0008006" key="3">
    <source>
        <dbReference type="Google" id="ProtNLM"/>
    </source>
</evidence>
<dbReference type="OrthoDB" id="5951542at2759"/>
<protein>
    <recommendedName>
        <fullName evidence="3">B30.2/SPRY domain-containing protein</fullName>
    </recommendedName>
</protein>
<dbReference type="Proteomes" id="UP000324800">
    <property type="component" value="Unassembled WGS sequence"/>
</dbReference>
<accession>A0A5J4V8T4</accession>
<comment type="caution">
    <text evidence="1">The sequence shown here is derived from an EMBL/GenBank/DDBJ whole genome shotgun (WGS) entry which is preliminary data.</text>
</comment>
<dbReference type="AlphaFoldDB" id="A0A5J4V8T4"/>
<gene>
    <name evidence="1" type="ORF">EZS28_025632</name>
</gene>
<proteinExistence type="predicted"/>
<evidence type="ECO:0000313" key="1">
    <source>
        <dbReference type="EMBL" id="KAA6378844.1"/>
    </source>
</evidence>
<evidence type="ECO:0000313" key="2">
    <source>
        <dbReference type="Proteomes" id="UP000324800"/>
    </source>
</evidence>
<organism evidence="1 2">
    <name type="scientific">Streblomastix strix</name>
    <dbReference type="NCBI Taxonomy" id="222440"/>
    <lineage>
        <taxon>Eukaryota</taxon>
        <taxon>Metamonada</taxon>
        <taxon>Preaxostyla</taxon>
        <taxon>Oxymonadida</taxon>
        <taxon>Streblomastigidae</taxon>
        <taxon>Streblomastix</taxon>
    </lineage>
</organism>
<reference evidence="1 2" key="1">
    <citation type="submission" date="2019-03" db="EMBL/GenBank/DDBJ databases">
        <title>Single cell metagenomics reveals metabolic interactions within the superorganism composed of flagellate Streblomastix strix and complex community of Bacteroidetes bacteria on its surface.</title>
        <authorList>
            <person name="Treitli S.C."/>
            <person name="Kolisko M."/>
            <person name="Husnik F."/>
            <person name="Keeling P."/>
            <person name="Hampl V."/>
        </authorList>
    </citation>
    <scope>NUCLEOTIDE SEQUENCE [LARGE SCALE GENOMIC DNA]</scope>
    <source>
        <strain evidence="1">ST1C</strain>
    </source>
</reference>